<keyword evidence="4 9" id="KW-0456">Lyase</keyword>
<evidence type="ECO:0000256" key="5">
    <source>
        <dbReference type="ARBA" id="ARBA00023244"/>
    </source>
</evidence>
<dbReference type="InterPro" id="IPR036108">
    <property type="entry name" value="4pyrrol_syn_uPrphyn_synt_sf"/>
</dbReference>
<accession>A0A098S4Q6</accession>
<dbReference type="Gene3D" id="3.40.50.10090">
    <property type="match status" value="2"/>
</dbReference>
<dbReference type="AlphaFoldDB" id="A0A098S4Q6"/>
<dbReference type="Pfam" id="PF02602">
    <property type="entry name" value="HEM4"/>
    <property type="match status" value="1"/>
</dbReference>
<evidence type="ECO:0000256" key="2">
    <source>
        <dbReference type="ARBA" id="ARBA00008133"/>
    </source>
</evidence>
<evidence type="ECO:0000256" key="6">
    <source>
        <dbReference type="ARBA" id="ARBA00037589"/>
    </source>
</evidence>
<dbReference type="SUPFAM" id="SSF69618">
    <property type="entry name" value="HemD-like"/>
    <property type="match status" value="1"/>
</dbReference>
<gene>
    <name evidence="11" type="ORF">IX84_23965</name>
</gene>
<evidence type="ECO:0000256" key="1">
    <source>
        <dbReference type="ARBA" id="ARBA00004772"/>
    </source>
</evidence>
<comment type="similarity">
    <text evidence="2 9">Belongs to the uroporphyrinogen-III synthase family.</text>
</comment>
<sequence length="233" mass="25241">MAIFAGMKLQRRSAYISRNLQAQSAFRLILEAHGVGVEGQSLIHFKPVPFGVVPDADWVFFYSPRAVRFFLGNLPHPLSPEVRLGSIGPSTAQAITDMGYQVAFTGTGEPETTADAFAEVANGQRVLFPQARHSRQSVQKKLGSIIKSTGIIVYDNRPAADFPLRCPEVLVFTSPLNAKAYLSRYEILPGQQLVAIGNPTASACRSFGKEPVMASAPNEEALAQAVLHCLADK</sequence>
<proteinExistence type="inferred from homology"/>
<dbReference type="GO" id="GO:0004852">
    <property type="term" value="F:uroporphyrinogen-III synthase activity"/>
    <property type="evidence" value="ECO:0007669"/>
    <property type="project" value="UniProtKB-UniRule"/>
</dbReference>
<comment type="pathway">
    <text evidence="1 9">Porphyrin-containing compound metabolism; protoporphyrin-IX biosynthesis; coproporphyrinogen-III from 5-aminolevulinate: step 3/4.</text>
</comment>
<dbReference type="EC" id="4.2.1.75" evidence="3 9"/>
<evidence type="ECO:0000256" key="9">
    <source>
        <dbReference type="RuleBase" id="RU366031"/>
    </source>
</evidence>
<dbReference type="Proteomes" id="UP000029736">
    <property type="component" value="Unassembled WGS sequence"/>
</dbReference>
<organism evidence="11 12">
    <name type="scientific">Phaeodactylibacter xiamenensis</name>
    <dbReference type="NCBI Taxonomy" id="1524460"/>
    <lineage>
        <taxon>Bacteria</taxon>
        <taxon>Pseudomonadati</taxon>
        <taxon>Bacteroidota</taxon>
        <taxon>Saprospiria</taxon>
        <taxon>Saprospirales</taxon>
        <taxon>Haliscomenobacteraceae</taxon>
        <taxon>Phaeodactylibacter</taxon>
    </lineage>
</organism>
<dbReference type="EMBL" id="JPOS01000082">
    <property type="protein sequence ID" value="KGE86182.1"/>
    <property type="molecule type" value="Genomic_DNA"/>
</dbReference>
<name>A0A098S4Q6_9BACT</name>
<protein>
    <recommendedName>
        <fullName evidence="7 9">Uroporphyrinogen-III synthase</fullName>
        <ecNumber evidence="3 9">4.2.1.75</ecNumber>
    </recommendedName>
</protein>
<feature type="domain" description="Tetrapyrrole biosynthesis uroporphyrinogen III synthase" evidence="10">
    <location>
        <begin position="30"/>
        <end position="223"/>
    </location>
</feature>
<dbReference type="GO" id="GO:0006782">
    <property type="term" value="P:protoporphyrinogen IX biosynthetic process"/>
    <property type="evidence" value="ECO:0007669"/>
    <property type="project" value="UniProtKB-UniRule"/>
</dbReference>
<evidence type="ECO:0000256" key="4">
    <source>
        <dbReference type="ARBA" id="ARBA00023239"/>
    </source>
</evidence>
<evidence type="ECO:0000256" key="8">
    <source>
        <dbReference type="ARBA" id="ARBA00048617"/>
    </source>
</evidence>
<dbReference type="InterPro" id="IPR003754">
    <property type="entry name" value="4pyrrol_synth_uPrphyn_synth"/>
</dbReference>
<evidence type="ECO:0000256" key="7">
    <source>
        <dbReference type="ARBA" id="ARBA00040167"/>
    </source>
</evidence>
<evidence type="ECO:0000259" key="10">
    <source>
        <dbReference type="Pfam" id="PF02602"/>
    </source>
</evidence>
<comment type="function">
    <text evidence="6 9">Catalyzes cyclization of the linear tetrapyrrole, hydroxymethylbilane, to the macrocyclic uroporphyrinogen III.</text>
</comment>
<reference evidence="11 12" key="1">
    <citation type="journal article" date="2014" name="Int. J. Syst. Evol. Microbiol.">
        <title>Phaeodactylibacter xiamenensis gen. nov., sp. nov., a member of the family Saprospiraceae isolated from the marine alga Phaeodactylum tricornutum.</title>
        <authorList>
            <person name="Chen Z.Jr."/>
            <person name="Lei X."/>
            <person name="Lai Q."/>
            <person name="Li Y."/>
            <person name="Zhang B."/>
            <person name="Zhang J."/>
            <person name="Zhang H."/>
            <person name="Yang L."/>
            <person name="Zheng W."/>
            <person name="Tian Y."/>
            <person name="Yu Z."/>
            <person name="Xu H.Jr."/>
            <person name="Zheng T."/>
        </authorList>
    </citation>
    <scope>NUCLEOTIDE SEQUENCE [LARGE SCALE GENOMIC DNA]</scope>
    <source>
        <strain evidence="11 12">KD52</strain>
    </source>
</reference>
<dbReference type="PANTHER" id="PTHR38042">
    <property type="entry name" value="UROPORPHYRINOGEN-III SYNTHASE, CHLOROPLASTIC"/>
    <property type="match status" value="1"/>
</dbReference>
<dbReference type="PANTHER" id="PTHR38042:SF1">
    <property type="entry name" value="UROPORPHYRINOGEN-III SYNTHASE, CHLOROPLASTIC"/>
    <property type="match status" value="1"/>
</dbReference>
<comment type="catalytic activity">
    <reaction evidence="8 9">
        <text>hydroxymethylbilane = uroporphyrinogen III + H2O</text>
        <dbReference type="Rhea" id="RHEA:18965"/>
        <dbReference type="ChEBI" id="CHEBI:15377"/>
        <dbReference type="ChEBI" id="CHEBI:57308"/>
        <dbReference type="ChEBI" id="CHEBI:57845"/>
        <dbReference type="EC" id="4.2.1.75"/>
    </reaction>
</comment>
<dbReference type="CDD" id="cd06578">
    <property type="entry name" value="HemD"/>
    <property type="match status" value="1"/>
</dbReference>
<keyword evidence="12" id="KW-1185">Reference proteome</keyword>
<keyword evidence="5 9" id="KW-0627">Porphyrin biosynthesis</keyword>
<dbReference type="STRING" id="1524460.IX84_23965"/>
<evidence type="ECO:0000256" key="3">
    <source>
        <dbReference type="ARBA" id="ARBA00013109"/>
    </source>
</evidence>
<dbReference type="InterPro" id="IPR039793">
    <property type="entry name" value="UROS/Hem4"/>
</dbReference>
<evidence type="ECO:0000313" key="11">
    <source>
        <dbReference type="EMBL" id="KGE86182.1"/>
    </source>
</evidence>
<dbReference type="GO" id="GO:0006780">
    <property type="term" value="P:uroporphyrinogen III biosynthetic process"/>
    <property type="evidence" value="ECO:0007669"/>
    <property type="project" value="UniProtKB-UniRule"/>
</dbReference>
<comment type="caution">
    <text evidence="11">The sequence shown here is derived from an EMBL/GenBank/DDBJ whole genome shotgun (WGS) entry which is preliminary data.</text>
</comment>
<evidence type="ECO:0000313" key="12">
    <source>
        <dbReference type="Proteomes" id="UP000029736"/>
    </source>
</evidence>